<reference evidence="8 9" key="1">
    <citation type="journal article" date="2004" name="Science">
        <title>The genome of the diatom Thalassiosira pseudonana: ecology, evolution, and metabolism.</title>
        <authorList>
            <person name="Armbrust E.V."/>
            <person name="Berges J.A."/>
            <person name="Bowler C."/>
            <person name="Green B.R."/>
            <person name="Martinez D."/>
            <person name="Putnam N.H."/>
            <person name="Zhou S."/>
            <person name="Allen A.E."/>
            <person name="Apt K.E."/>
            <person name="Bechner M."/>
            <person name="Brzezinski M.A."/>
            <person name="Chaal B.K."/>
            <person name="Chiovitti A."/>
            <person name="Davis A.K."/>
            <person name="Demarest M.S."/>
            <person name="Detter J.C."/>
            <person name="Glavina T."/>
            <person name="Goodstein D."/>
            <person name="Hadi M.Z."/>
            <person name="Hellsten U."/>
            <person name="Hildebrand M."/>
            <person name="Jenkins B.D."/>
            <person name="Jurka J."/>
            <person name="Kapitonov V.V."/>
            <person name="Kroger N."/>
            <person name="Lau W.W."/>
            <person name="Lane T.W."/>
            <person name="Larimer F.W."/>
            <person name="Lippmeier J.C."/>
            <person name="Lucas S."/>
            <person name="Medina M."/>
            <person name="Montsant A."/>
            <person name="Obornik M."/>
            <person name="Parker M.S."/>
            <person name="Palenik B."/>
            <person name="Pazour G.J."/>
            <person name="Richardson P.M."/>
            <person name="Rynearson T.A."/>
            <person name="Saito M.A."/>
            <person name="Schwartz D.C."/>
            <person name="Thamatrakoln K."/>
            <person name="Valentin K."/>
            <person name="Vardi A."/>
            <person name="Wilkerson F.P."/>
            <person name="Rokhsar D.S."/>
        </authorList>
    </citation>
    <scope>NUCLEOTIDE SEQUENCE [LARGE SCALE GENOMIC DNA]</scope>
    <source>
        <strain evidence="8 9">CCMP1335</strain>
    </source>
</reference>
<accession>B8BRZ0</accession>
<dbReference type="PANTHER" id="PTHR47968">
    <property type="entry name" value="CENTROMERE PROTEIN E"/>
    <property type="match status" value="1"/>
</dbReference>
<dbReference type="InterPro" id="IPR027417">
    <property type="entry name" value="P-loop_NTPase"/>
</dbReference>
<dbReference type="PaxDb" id="35128-Thaps31391"/>
<dbReference type="AlphaFoldDB" id="B8BRZ0"/>
<dbReference type="InterPro" id="IPR001752">
    <property type="entry name" value="Kinesin_motor_dom"/>
</dbReference>
<dbReference type="GO" id="GO:0005524">
    <property type="term" value="F:ATP binding"/>
    <property type="evidence" value="ECO:0007669"/>
    <property type="project" value="UniProtKB-UniRule"/>
</dbReference>
<name>B8BRZ0_THAPS</name>
<dbReference type="GO" id="GO:0008017">
    <property type="term" value="F:microtubule binding"/>
    <property type="evidence" value="ECO:0007669"/>
    <property type="project" value="InterPro"/>
</dbReference>
<evidence type="ECO:0000313" key="8">
    <source>
        <dbReference type="EMBL" id="EED96627.1"/>
    </source>
</evidence>
<keyword evidence="6" id="KW-0493">Microtubule</keyword>
<dbReference type="RefSeq" id="XP_002286986.1">
    <property type="nucleotide sequence ID" value="XM_002286950.1"/>
</dbReference>
<dbReference type="STRING" id="35128.B8BRZ0"/>
<comment type="similarity">
    <text evidence="5 6">Belongs to the TRAFAC class myosin-kinesin ATPase superfamily. Kinesin family.</text>
</comment>
<dbReference type="PRINTS" id="PR00380">
    <property type="entry name" value="KINESINHEAVY"/>
</dbReference>
<feature type="domain" description="Kinesin motor" evidence="7">
    <location>
        <begin position="1"/>
        <end position="303"/>
    </location>
</feature>
<evidence type="ECO:0000256" key="6">
    <source>
        <dbReference type="RuleBase" id="RU000394"/>
    </source>
</evidence>
<dbReference type="InterPro" id="IPR027640">
    <property type="entry name" value="Kinesin-like_fam"/>
</dbReference>
<organism evidence="8 9">
    <name type="scientific">Thalassiosira pseudonana</name>
    <name type="common">Marine diatom</name>
    <name type="synonym">Cyclotella nana</name>
    <dbReference type="NCBI Taxonomy" id="35128"/>
    <lineage>
        <taxon>Eukaryota</taxon>
        <taxon>Sar</taxon>
        <taxon>Stramenopiles</taxon>
        <taxon>Ochrophyta</taxon>
        <taxon>Bacillariophyta</taxon>
        <taxon>Coscinodiscophyceae</taxon>
        <taxon>Thalassiosirophycidae</taxon>
        <taxon>Thalassiosirales</taxon>
        <taxon>Thalassiosiraceae</taxon>
        <taxon>Thalassiosira</taxon>
    </lineage>
</organism>
<keyword evidence="9" id="KW-1185">Reference proteome</keyword>
<keyword evidence="2 5" id="KW-0067">ATP-binding</keyword>
<keyword evidence="1 5" id="KW-0547">Nucleotide-binding</keyword>
<dbReference type="Gene3D" id="3.40.850.10">
    <property type="entry name" value="Kinesin motor domain"/>
    <property type="match status" value="1"/>
</dbReference>
<evidence type="ECO:0000256" key="2">
    <source>
        <dbReference type="ARBA" id="ARBA00022840"/>
    </source>
</evidence>
<keyword evidence="3" id="KW-0175">Coiled coil</keyword>
<dbReference type="GO" id="GO:0007018">
    <property type="term" value="P:microtubule-based movement"/>
    <property type="evidence" value="ECO:0007669"/>
    <property type="project" value="InterPro"/>
</dbReference>
<dbReference type="FunFam" id="3.40.850.10:FF:000246">
    <property type="entry name" value="Kinesin-like protein"/>
    <property type="match status" value="1"/>
</dbReference>
<dbReference type="Proteomes" id="UP000001449">
    <property type="component" value="Chromosome 1"/>
</dbReference>
<evidence type="ECO:0000256" key="5">
    <source>
        <dbReference type="PROSITE-ProRule" id="PRU00283"/>
    </source>
</evidence>
<sequence>MSGDTEYAYDKVFGEDADTSKIYDELVSDIVESVANEGINGTVFTYGQTSSGKTFTMQGCGKDEDGTVGIIQMAAKEIFGSIKAERSENEFGGVSTSESTVKVSYIEIYNEELRDLLTDNKRKAKPTALTIREDKRGSIAVENLKEVAVRSLDQLMEVFRVGESNKAVGSTKMNDRSSRSHAILRITIEKKTVLYSERGSSSTLNLVDLAGSESVRLTGASGMQKKEGGMINQSLLTLSKVLMSLGQKKTGHVNYRDSKLTRILKPSLSGNARMAVICCISPSDQYVDETKSTLQFATRAKLVKTNAVANEV</sequence>
<dbReference type="EMBL" id="CM000638">
    <property type="protein sequence ID" value="EED96627.1"/>
    <property type="molecule type" value="Genomic_DNA"/>
</dbReference>
<protein>
    <recommendedName>
        <fullName evidence="6">Kinesin-like protein</fullName>
    </recommendedName>
</protein>
<dbReference type="InParanoid" id="B8BRZ0"/>
<dbReference type="GO" id="GO:0005874">
    <property type="term" value="C:microtubule"/>
    <property type="evidence" value="ECO:0007669"/>
    <property type="project" value="UniProtKB-KW"/>
</dbReference>
<dbReference type="GO" id="GO:0003777">
    <property type="term" value="F:microtubule motor activity"/>
    <property type="evidence" value="ECO:0007669"/>
    <property type="project" value="InterPro"/>
</dbReference>
<dbReference type="PROSITE" id="PS50067">
    <property type="entry name" value="KINESIN_MOTOR_2"/>
    <property type="match status" value="1"/>
</dbReference>
<evidence type="ECO:0000256" key="1">
    <source>
        <dbReference type="ARBA" id="ARBA00022741"/>
    </source>
</evidence>
<feature type="binding site" evidence="5">
    <location>
        <begin position="47"/>
        <end position="54"/>
    </location>
    <ligand>
        <name>ATP</name>
        <dbReference type="ChEBI" id="CHEBI:30616"/>
    </ligand>
</feature>
<dbReference type="PANTHER" id="PTHR47968:SF75">
    <property type="entry name" value="CENTROMERE-ASSOCIATED PROTEIN E"/>
    <property type="match status" value="1"/>
</dbReference>
<dbReference type="eggNOG" id="KOG0242">
    <property type="taxonomic scope" value="Eukaryota"/>
</dbReference>
<dbReference type="OMA" id="AFNHIAG"/>
<keyword evidence="4 5" id="KW-0505">Motor protein</keyword>
<proteinExistence type="inferred from homology"/>
<dbReference type="SMART" id="SM00129">
    <property type="entry name" value="KISc"/>
    <property type="match status" value="1"/>
</dbReference>
<evidence type="ECO:0000256" key="4">
    <source>
        <dbReference type="ARBA" id="ARBA00023175"/>
    </source>
</evidence>
<dbReference type="GeneID" id="7449065"/>
<dbReference type="Pfam" id="PF00225">
    <property type="entry name" value="Kinesin"/>
    <property type="match status" value="1"/>
</dbReference>
<dbReference type="KEGG" id="tps:THAPSDRAFT_31391"/>
<dbReference type="InterPro" id="IPR019821">
    <property type="entry name" value="Kinesin_motor_CS"/>
</dbReference>
<dbReference type="PROSITE" id="PS00411">
    <property type="entry name" value="KINESIN_MOTOR_1"/>
    <property type="match status" value="1"/>
</dbReference>
<evidence type="ECO:0000259" key="7">
    <source>
        <dbReference type="PROSITE" id="PS50067"/>
    </source>
</evidence>
<feature type="non-terminal residue" evidence="8">
    <location>
        <position position="1"/>
    </location>
</feature>
<evidence type="ECO:0000313" key="9">
    <source>
        <dbReference type="Proteomes" id="UP000001449"/>
    </source>
</evidence>
<dbReference type="SUPFAM" id="SSF52540">
    <property type="entry name" value="P-loop containing nucleoside triphosphate hydrolases"/>
    <property type="match status" value="1"/>
</dbReference>
<dbReference type="InterPro" id="IPR036961">
    <property type="entry name" value="Kinesin_motor_dom_sf"/>
</dbReference>
<evidence type="ECO:0000256" key="3">
    <source>
        <dbReference type="ARBA" id="ARBA00023054"/>
    </source>
</evidence>
<gene>
    <name evidence="8" type="ORF">THAPSDRAFT_31391</name>
</gene>
<dbReference type="CDD" id="cd00106">
    <property type="entry name" value="KISc"/>
    <property type="match status" value="1"/>
</dbReference>
<dbReference type="HOGENOM" id="CLU_001485_2_0_1"/>
<reference evidence="8 9" key="2">
    <citation type="journal article" date="2008" name="Nature">
        <title>The Phaeodactylum genome reveals the evolutionary history of diatom genomes.</title>
        <authorList>
            <person name="Bowler C."/>
            <person name="Allen A.E."/>
            <person name="Badger J.H."/>
            <person name="Grimwood J."/>
            <person name="Jabbari K."/>
            <person name="Kuo A."/>
            <person name="Maheswari U."/>
            <person name="Martens C."/>
            <person name="Maumus F."/>
            <person name="Otillar R.P."/>
            <person name="Rayko E."/>
            <person name="Salamov A."/>
            <person name="Vandepoele K."/>
            <person name="Beszteri B."/>
            <person name="Gruber A."/>
            <person name="Heijde M."/>
            <person name="Katinka M."/>
            <person name="Mock T."/>
            <person name="Valentin K."/>
            <person name="Verret F."/>
            <person name="Berges J.A."/>
            <person name="Brownlee C."/>
            <person name="Cadoret J.P."/>
            <person name="Chiovitti A."/>
            <person name="Choi C.J."/>
            <person name="Coesel S."/>
            <person name="De Martino A."/>
            <person name="Detter J.C."/>
            <person name="Durkin C."/>
            <person name="Falciatore A."/>
            <person name="Fournet J."/>
            <person name="Haruta M."/>
            <person name="Huysman M.J."/>
            <person name="Jenkins B.D."/>
            <person name="Jiroutova K."/>
            <person name="Jorgensen R.E."/>
            <person name="Joubert Y."/>
            <person name="Kaplan A."/>
            <person name="Kroger N."/>
            <person name="Kroth P.G."/>
            <person name="La Roche J."/>
            <person name="Lindquist E."/>
            <person name="Lommer M."/>
            <person name="Martin-Jezequel V."/>
            <person name="Lopez P.J."/>
            <person name="Lucas S."/>
            <person name="Mangogna M."/>
            <person name="McGinnis K."/>
            <person name="Medlin L.K."/>
            <person name="Montsant A."/>
            <person name="Oudot-Le Secq M.P."/>
            <person name="Napoli C."/>
            <person name="Obornik M."/>
            <person name="Parker M.S."/>
            <person name="Petit J.L."/>
            <person name="Porcel B.M."/>
            <person name="Poulsen N."/>
            <person name="Robison M."/>
            <person name="Rychlewski L."/>
            <person name="Rynearson T.A."/>
            <person name="Schmutz J."/>
            <person name="Shapiro H."/>
            <person name="Siaut M."/>
            <person name="Stanley M."/>
            <person name="Sussman M.R."/>
            <person name="Taylor A.R."/>
            <person name="Vardi A."/>
            <person name="von Dassow P."/>
            <person name="Vyverman W."/>
            <person name="Willis A."/>
            <person name="Wyrwicz L.S."/>
            <person name="Rokhsar D.S."/>
            <person name="Weissenbach J."/>
            <person name="Armbrust E.V."/>
            <person name="Green B.R."/>
            <person name="Van de Peer Y."/>
            <person name="Grigoriev I.V."/>
        </authorList>
    </citation>
    <scope>NUCLEOTIDE SEQUENCE [LARGE SCALE GENOMIC DNA]</scope>
    <source>
        <strain evidence="8 9">CCMP1335</strain>
    </source>
</reference>